<evidence type="ECO:0000256" key="2">
    <source>
        <dbReference type="SAM" id="SignalP"/>
    </source>
</evidence>
<feature type="signal peptide" evidence="2">
    <location>
        <begin position="1"/>
        <end position="28"/>
    </location>
</feature>
<feature type="compositionally biased region" description="Polar residues" evidence="1">
    <location>
        <begin position="505"/>
        <end position="515"/>
    </location>
</feature>
<feature type="compositionally biased region" description="Basic and acidic residues" evidence="1">
    <location>
        <begin position="354"/>
        <end position="373"/>
    </location>
</feature>
<accession>A0A9N8DGN1</accession>
<feature type="region of interest" description="Disordered" evidence="1">
    <location>
        <begin position="72"/>
        <end position="155"/>
    </location>
</feature>
<name>A0A9N8DGN1_9STRA</name>
<feature type="compositionally biased region" description="Polar residues" evidence="1">
    <location>
        <begin position="449"/>
        <end position="459"/>
    </location>
</feature>
<feature type="compositionally biased region" description="Low complexity" evidence="1">
    <location>
        <begin position="434"/>
        <end position="444"/>
    </location>
</feature>
<dbReference type="AlphaFoldDB" id="A0A9N8DGN1"/>
<feature type="compositionally biased region" description="Polar residues" evidence="1">
    <location>
        <begin position="467"/>
        <end position="485"/>
    </location>
</feature>
<feature type="compositionally biased region" description="Basic and acidic residues" evidence="1">
    <location>
        <begin position="406"/>
        <end position="432"/>
    </location>
</feature>
<feature type="compositionally biased region" description="Polar residues" evidence="1">
    <location>
        <begin position="537"/>
        <end position="574"/>
    </location>
</feature>
<sequence length="682" mass="74744">MMVGNHVLLGPGPLLLLLLAVLSQEIAGFVPSHLSVIRIKNNEVSCPIPLRSDDTPSNTVLQMGLRNFIKKKVLRRNNEDPSGGNDNSSSKSAASGTGMPNKDPTGGSRKDTNKIIQNAAATKAAKSQPPKKVRMGEDPATGEIDVESSKLGPETVQERISRIKRGDMSAAEKQAFLQSALSTGNTPESRLPMMGRSDANTPQSASPFPTDSILRNMAMGNKKDNGTNTSSGSKTRRDVPLEIADSQSKKRKYLDMVTDPHRFDNYQNLQKKGTNEAANGEDNGGDAEAENNNEAQQPNVPLDLGARLGAHAMETVKRNKEIRERQEEKERQMEEHRRAREKRLAEAQVARQAEMTKREMDIQQRRQANDQELQKNSQQNNLAEEARRSELMKAQDDYWAKKLAENKRAEEAKEEAVKAREEKEKEQEERKRAAVAAAAAAAAEENGEDSNTNANTLESLNDVAQARGNNMVNQASEASGRSSLNDLPLRGSSEQDRRQAGLEDQQLQALRSLNSPLPKPASGPKKRTTLRKPPTFQPQKPVTARSQTPAQSLGDLTNTIKNPTRVSNDNQNEQAAPAPAKPEPTRPPQDEAVGRSFNPFSRLGGGGRNGKTPPAAKAPPSPPARKGPIRMELPLGDEDDEEPAMTEGMTIGEIMKRQKAASNDDQDTRSKQWGVDMSRFQE</sequence>
<evidence type="ECO:0000313" key="4">
    <source>
        <dbReference type="Proteomes" id="UP001153069"/>
    </source>
</evidence>
<reference evidence="3" key="1">
    <citation type="submission" date="2020-06" db="EMBL/GenBank/DDBJ databases">
        <authorList>
            <consortium name="Plant Systems Biology data submission"/>
        </authorList>
    </citation>
    <scope>NUCLEOTIDE SEQUENCE</scope>
    <source>
        <strain evidence="3">D6</strain>
    </source>
</reference>
<feature type="compositionally biased region" description="Polar residues" evidence="1">
    <location>
        <begin position="198"/>
        <end position="209"/>
    </location>
</feature>
<dbReference type="Proteomes" id="UP001153069">
    <property type="component" value="Unassembled WGS sequence"/>
</dbReference>
<comment type="caution">
    <text evidence="3">The sequence shown here is derived from an EMBL/GenBank/DDBJ whole genome shotgun (WGS) entry which is preliminary data.</text>
</comment>
<dbReference type="OrthoDB" id="49662at2759"/>
<evidence type="ECO:0000313" key="3">
    <source>
        <dbReference type="EMBL" id="CAB9502653.1"/>
    </source>
</evidence>
<feature type="region of interest" description="Disordered" evidence="1">
    <location>
        <begin position="406"/>
        <end position="682"/>
    </location>
</feature>
<feature type="compositionally biased region" description="Basic and acidic residues" evidence="1">
    <location>
        <begin position="314"/>
        <end position="345"/>
    </location>
</feature>
<evidence type="ECO:0000256" key="1">
    <source>
        <dbReference type="SAM" id="MobiDB-lite"/>
    </source>
</evidence>
<dbReference type="EMBL" id="CAICTM010000141">
    <property type="protein sequence ID" value="CAB9502653.1"/>
    <property type="molecule type" value="Genomic_DNA"/>
</dbReference>
<feature type="region of interest" description="Disordered" evidence="1">
    <location>
        <begin position="181"/>
        <end position="389"/>
    </location>
</feature>
<protein>
    <submittedName>
        <fullName evidence="3">Uncharacterized protein</fullName>
    </submittedName>
</protein>
<keyword evidence="4" id="KW-1185">Reference proteome</keyword>
<keyword evidence="2" id="KW-0732">Signal</keyword>
<feature type="compositionally biased region" description="Pro residues" evidence="1">
    <location>
        <begin position="616"/>
        <end position="625"/>
    </location>
</feature>
<feature type="compositionally biased region" description="Polar residues" evidence="1">
    <location>
        <begin position="84"/>
        <end position="95"/>
    </location>
</feature>
<proteinExistence type="predicted"/>
<organism evidence="3 4">
    <name type="scientific">Seminavis robusta</name>
    <dbReference type="NCBI Taxonomy" id="568900"/>
    <lineage>
        <taxon>Eukaryota</taxon>
        <taxon>Sar</taxon>
        <taxon>Stramenopiles</taxon>
        <taxon>Ochrophyta</taxon>
        <taxon>Bacillariophyta</taxon>
        <taxon>Bacillariophyceae</taxon>
        <taxon>Bacillariophycidae</taxon>
        <taxon>Naviculales</taxon>
        <taxon>Naviculaceae</taxon>
        <taxon>Seminavis</taxon>
    </lineage>
</organism>
<feature type="compositionally biased region" description="Acidic residues" evidence="1">
    <location>
        <begin position="635"/>
        <end position="644"/>
    </location>
</feature>
<gene>
    <name evidence="3" type="ORF">SEMRO_142_G066300.1</name>
</gene>
<feature type="chain" id="PRO_5040227839" evidence="2">
    <location>
        <begin position="29"/>
        <end position="682"/>
    </location>
</feature>